<proteinExistence type="predicted"/>
<dbReference type="EMBL" id="JBHTAR010000011">
    <property type="protein sequence ID" value="MFC7199523.1"/>
    <property type="molecule type" value="Genomic_DNA"/>
</dbReference>
<gene>
    <name evidence="1" type="ORF">ACFQJ9_08875</name>
</gene>
<dbReference type="AlphaFoldDB" id="A0ABD5Z3E6"/>
<accession>A0ABD5Z3E6</accession>
<sequence length="158" mass="16387">MVHARIATGAEQPINRDGGLAQAVVEEADLVGLNADGDVVKADADSASAVSAVGIAAAPTDDLSNYATAPDTVRSVVESERSLVGRDRIAFINHGVIVENADEDWDFTPGEPVFLAVGGGYTQTEPADASGELRQVVGVAIEDGNALFLNINYDYTVA</sequence>
<evidence type="ECO:0000313" key="1">
    <source>
        <dbReference type="EMBL" id="MFC7199523.1"/>
    </source>
</evidence>
<dbReference type="RefSeq" id="WP_279529453.1">
    <property type="nucleotide sequence ID" value="NZ_CP122312.1"/>
</dbReference>
<organism evidence="1 2">
    <name type="scientific">Halospeciosus flavus</name>
    <dbReference type="NCBI Taxonomy" id="3032283"/>
    <lineage>
        <taxon>Archaea</taxon>
        <taxon>Methanobacteriati</taxon>
        <taxon>Methanobacteriota</taxon>
        <taxon>Stenosarchaea group</taxon>
        <taxon>Halobacteria</taxon>
        <taxon>Halobacteriales</taxon>
        <taxon>Halobacteriaceae</taxon>
        <taxon>Halospeciosus</taxon>
    </lineage>
</organism>
<evidence type="ECO:0000313" key="2">
    <source>
        <dbReference type="Proteomes" id="UP001596447"/>
    </source>
</evidence>
<keyword evidence="2" id="KW-1185">Reference proteome</keyword>
<comment type="caution">
    <text evidence="1">The sequence shown here is derived from an EMBL/GenBank/DDBJ whole genome shotgun (WGS) entry which is preliminary data.</text>
</comment>
<reference evidence="1 2" key="1">
    <citation type="journal article" date="2019" name="Int. J. Syst. Evol. Microbiol.">
        <title>The Global Catalogue of Microorganisms (GCM) 10K type strain sequencing project: providing services to taxonomists for standard genome sequencing and annotation.</title>
        <authorList>
            <consortium name="The Broad Institute Genomics Platform"/>
            <consortium name="The Broad Institute Genome Sequencing Center for Infectious Disease"/>
            <person name="Wu L."/>
            <person name="Ma J."/>
        </authorList>
    </citation>
    <scope>NUCLEOTIDE SEQUENCE [LARGE SCALE GENOMIC DNA]</scope>
    <source>
        <strain evidence="1 2">XZGYJ-43</strain>
    </source>
</reference>
<protein>
    <submittedName>
        <fullName evidence="1">Uncharacterized protein</fullName>
    </submittedName>
</protein>
<dbReference type="Proteomes" id="UP001596447">
    <property type="component" value="Unassembled WGS sequence"/>
</dbReference>
<name>A0ABD5Z3E6_9EURY</name>